<accession>A0A818TNY3</accession>
<evidence type="ECO:0000313" key="3">
    <source>
        <dbReference type="Proteomes" id="UP000663874"/>
    </source>
</evidence>
<organism evidence="2 3">
    <name type="scientific">Rotaria sordida</name>
    <dbReference type="NCBI Taxonomy" id="392033"/>
    <lineage>
        <taxon>Eukaryota</taxon>
        <taxon>Metazoa</taxon>
        <taxon>Spiralia</taxon>
        <taxon>Gnathifera</taxon>
        <taxon>Rotifera</taxon>
        <taxon>Eurotatoria</taxon>
        <taxon>Bdelloidea</taxon>
        <taxon>Philodinida</taxon>
        <taxon>Philodinidae</taxon>
        <taxon>Rotaria</taxon>
    </lineage>
</organism>
<keyword evidence="1" id="KW-0732">Signal</keyword>
<dbReference type="AlphaFoldDB" id="A0A818TNY3"/>
<gene>
    <name evidence="2" type="ORF">FNK824_LOCUS8401</name>
</gene>
<dbReference type="InterPro" id="IPR032675">
    <property type="entry name" value="LRR_dom_sf"/>
</dbReference>
<sequence length="104" mass="11744">MLFLNTFASTLILNINTWYIAGNNFNSECMSLICDVLATDTKVKPLWLKRNPILGTGVVHIARMLPTNNYLQTLDLLKTGLLGEGCKILFNALKLNHTLKKFIY</sequence>
<feature type="signal peptide" evidence="1">
    <location>
        <begin position="1"/>
        <end position="22"/>
    </location>
</feature>
<evidence type="ECO:0000256" key="1">
    <source>
        <dbReference type="SAM" id="SignalP"/>
    </source>
</evidence>
<dbReference type="SUPFAM" id="SSF52047">
    <property type="entry name" value="RNI-like"/>
    <property type="match status" value="1"/>
</dbReference>
<proteinExistence type="predicted"/>
<protein>
    <submittedName>
        <fullName evidence="2">Uncharacterized protein</fullName>
    </submittedName>
</protein>
<dbReference type="EMBL" id="CAJOBE010000829">
    <property type="protein sequence ID" value="CAF3689413.1"/>
    <property type="molecule type" value="Genomic_DNA"/>
</dbReference>
<dbReference type="Proteomes" id="UP000663874">
    <property type="component" value="Unassembled WGS sequence"/>
</dbReference>
<comment type="caution">
    <text evidence="2">The sequence shown here is derived from an EMBL/GenBank/DDBJ whole genome shotgun (WGS) entry which is preliminary data.</text>
</comment>
<name>A0A818TNY3_9BILA</name>
<dbReference type="Gene3D" id="3.80.10.10">
    <property type="entry name" value="Ribonuclease Inhibitor"/>
    <property type="match status" value="1"/>
</dbReference>
<evidence type="ECO:0000313" key="2">
    <source>
        <dbReference type="EMBL" id="CAF3689413.1"/>
    </source>
</evidence>
<feature type="chain" id="PRO_5032832055" evidence="1">
    <location>
        <begin position="23"/>
        <end position="104"/>
    </location>
</feature>
<reference evidence="2" key="1">
    <citation type="submission" date="2021-02" db="EMBL/GenBank/DDBJ databases">
        <authorList>
            <person name="Nowell W R."/>
        </authorList>
    </citation>
    <scope>NUCLEOTIDE SEQUENCE</scope>
</reference>